<evidence type="ECO:0000259" key="1">
    <source>
        <dbReference type="Pfam" id="PF13649"/>
    </source>
</evidence>
<proteinExistence type="predicted"/>
<dbReference type="InterPro" id="IPR029063">
    <property type="entry name" value="SAM-dependent_MTases_sf"/>
</dbReference>
<protein>
    <submittedName>
        <fullName evidence="2">Methyltransferase domain-containing protein</fullName>
    </submittedName>
</protein>
<organism evidence="2 3">
    <name type="scientific">Paenibacillus terricola</name>
    <dbReference type="NCBI Taxonomy" id="2763503"/>
    <lineage>
        <taxon>Bacteria</taxon>
        <taxon>Bacillati</taxon>
        <taxon>Bacillota</taxon>
        <taxon>Bacilli</taxon>
        <taxon>Bacillales</taxon>
        <taxon>Paenibacillaceae</taxon>
        <taxon>Paenibacillus</taxon>
    </lineage>
</organism>
<feature type="domain" description="Methyltransferase" evidence="1">
    <location>
        <begin position="53"/>
        <end position="146"/>
    </location>
</feature>
<dbReference type="Gene3D" id="3.40.50.150">
    <property type="entry name" value="Vaccinia Virus protein VP39"/>
    <property type="match status" value="1"/>
</dbReference>
<evidence type="ECO:0000313" key="3">
    <source>
        <dbReference type="Proteomes" id="UP000609346"/>
    </source>
</evidence>
<dbReference type="RefSeq" id="WP_191206486.1">
    <property type="nucleotide sequence ID" value="NZ_JACXZA010000008.1"/>
</dbReference>
<reference evidence="2 3" key="1">
    <citation type="submission" date="2020-09" db="EMBL/GenBank/DDBJ databases">
        <title>Paenibacillus sp. strain PR3 16S rRNA gene Genome sequencing and assembly.</title>
        <authorList>
            <person name="Kim J."/>
        </authorList>
    </citation>
    <scope>NUCLEOTIDE SEQUENCE [LARGE SCALE GENOMIC DNA]</scope>
    <source>
        <strain evidence="2 3">PR3</strain>
    </source>
</reference>
<accession>A0ABR8N1X5</accession>
<dbReference type="CDD" id="cd02440">
    <property type="entry name" value="AdoMet_MTases"/>
    <property type="match status" value="1"/>
</dbReference>
<gene>
    <name evidence="2" type="ORF">H8B09_25715</name>
</gene>
<comment type="caution">
    <text evidence="2">The sequence shown here is derived from an EMBL/GenBank/DDBJ whole genome shotgun (WGS) entry which is preliminary data.</text>
</comment>
<keyword evidence="2" id="KW-0489">Methyltransferase</keyword>
<dbReference type="EMBL" id="JACXZA010000008">
    <property type="protein sequence ID" value="MBD3922179.1"/>
    <property type="molecule type" value="Genomic_DNA"/>
</dbReference>
<dbReference type="InterPro" id="IPR041698">
    <property type="entry name" value="Methyltransf_25"/>
</dbReference>
<dbReference type="GO" id="GO:0008168">
    <property type="term" value="F:methyltransferase activity"/>
    <property type="evidence" value="ECO:0007669"/>
    <property type="project" value="UniProtKB-KW"/>
</dbReference>
<dbReference type="SUPFAM" id="SSF53335">
    <property type="entry name" value="S-adenosyl-L-methionine-dependent methyltransferases"/>
    <property type="match status" value="1"/>
</dbReference>
<dbReference type="Pfam" id="PF13649">
    <property type="entry name" value="Methyltransf_25"/>
    <property type="match status" value="1"/>
</dbReference>
<evidence type="ECO:0000313" key="2">
    <source>
        <dbReference type="EMBL" id="MBD3922179.1"/>
    </source>
</evidence>
<dbReference type="GO" id="GO:0032259">
    <property type="term" value="P:methylation"/>
    <property type="evidence" value="ECO:0007669"/>
    <property type="project" value="UniProtKB-KW"/>
</dbReference>
<dbReference type="Proteomes" id="UP000609346">
    <property type="component" value="Unassembled WGS sequence"/>
</dbReference>
<keyword evidence="2" id="KW-0808">Transferase</keyword>
<keyword evidence="3" id="KW-1185">Reference proteome</keyword>
<name>A0ABR8N1X5_9BACL</name>
<sequence>MNRIELIRQEEKRYHDDCYERYSLFEPGSWLHKPVKTVLEQLEHFTDYAYLNVLDLGSGIGRNSIPLAQSLRGRSGRVVCVDLLQSAIDKLQEYSRQYEVQSLIDSRLSDIEHFVIKPDMYDFIVAVSTLEHLRSEQVLGSKIQEMVTGTKSSGVNCIIIGSNIREVTVETNVELDPMFEINLPTDRMLQLLDTQYAGWDIQKRLVNPLTYEINRDGADVRLTTECITYVAKKPAN</sequence>